<proteinExistence type="predicted"/>
<sequence length="203" mass="23182">MPTPIQIPDFLNDDFDYDRWLNELRRGVIATVSAHVFGLSYQDDDIDVVEKSLRDRAAIHDEREARNDRRLYTTSVVGSNSIDKDDKIKVLESALDTSDYSHDLLLASLSALHVTLQRHAHAEFAVLTIQRYLNELKGRIDINEVASTHLENLKKAERRVTMLKHRYSFEGSKDDKVRAAYEFIALLAAGKADYGISYKDQSL</sequence>
<protein>
    <submittedName>
        <fullName evidence="1">Uncharacterized protein</fullName>
    </submittedName>
</protein>
<dbReference type="AlphaFoldDB" id="A0A3M7CZD1"/>
<accession>A0A3M7CZD1</accession>
<comment type="caution">
    <text evidence="1">The sequence shown here is derived from an EMBL/GenBank/DDBJ whole genome shotgun (WGS) entry which is preliminary data.</text>
</comment>
<gene>
    <name evidence="1" type="ORF">D0865_03171</name>
</gene>
<evidence type="ECO:0000313" key="2">
    <source>
        <dbReference type="Proteomes" id="UP000270230"/>
    </source>
</evidence>
<dbReference type="VEuPathDB" id="FungiDB:BTJ68_06705"/>
<organism evidence="1 2">
    <name type="scientific">Hortaea werneckii</name>
    <name type="common">Black yeast</name>
    <name type="synonym">Cladosporium werneckii</name>
    <dbReference type="NCBI Taxonomy" id="91943"/>
    <lineage>
        <taxon>Eukaryota</taxon>
        <taxon>Fungi</taxon>
        <taxon>Dikarya</taxon>
        <taxon>Ascomycota</taxon>
        <taxon>Pezizomycotina</taxon>
        <taxon>Dothideomycetes</taxon>
        <taxon>Dothideomycetidae</taxon>
        <taxon>Mycosphaerellales</taxon>
        <taxon>Teratosphaeriaceae</taxon>
        <taxon>Hortaea</taxon>
    </lineage>
</organism>
<dbReference type="Proteomes" id="UP000270230">
    <property type="component" value="Unassembled WGS sequence"/>
</dbReference>
<reference evidence="1 2" key="1">
    <citation type="journal article" date="2018" name="BMC Genomics">
        <title>Genomic evidence for intraspecific hybridization in a clonal and extremely halotolerant yeast.</title>
        <authorList>
            <person name="Gostincar C."/>
            <person name="Stajich J.E."/>
            <person name="Zupancic J."/>
            <person name="Zalar P."/>
            <person name="Gunde-Cimerman N."/>
        </authorList>
    </citation>
    <scope>NUCLEOTIDE SEQUENCE [LARGE SCALE GENOMIC DNA]</scope>
    <source>
        <strain evidence="1 2">EXF-151</strain>
    </source>
</reference>
<name>A0A3M7CZD1_HORWE</name>
<dbReference type="EMBL" id="QWIN01000171">
    <property type="protein sequence ID" value="RMY57342.1"/>
    <property type="molecule type" value="Genomic_DNA"/>
</dbReference>
<evidence type="ECO:0000313" key="1">
    <source>
        <dbReference type="EMBL" id="RMY57342.1"/>
    </source>
</evidence>
<dbReference type="OrthoDB" id="3901636at2759"/>